<dbReference type="RefSeq" id="WP_336351693.1">
    <property type="nucleotide sequence ID" value="NZ_JAZAQL010000004.1"/>
</dbReference>
<evidence type="ECO:0000313" key="3">
    <source>
        <dbReference type="Proteomes" id="UP001596395"/>
    </source>
</evidence>
<organism evidence="2 3">
    <name type="scientific">Halorubellus litoreus</name>
    <dbReference type="NCBI Taxonomy" id="755308"/>
    <lineage>
        <taxon>Archaea</taxon>
        <taxon>Methanobacteriati</taxon>
        <taxon>Methanobacteriota</taxon>
        <taxon>Stenosarchaea group</taxon>
        <taxon>Halobacteria</taxon>
        <taxon>Halobacteriales</taxon>
        <taxon>Halorubellaceae</taxon>
        <taxon>Halorubellus</taxon>
    </lineage>
</organism>
<reference evidence="2 3" key="1">
    <citation type="journal article" date="2019" name="Int. J. Syst. Evol. Microbiol.">
        <title>The Global Catalogue of Microorganisms (GCM) 10K type strain sequencing project: providing services to taxonomists for standard genome sequencing and annotation.</title>
        <authorList>
            <consortium name="The Broad Institute Genomics Platform"/>
            <consortium name="The Broad Institute Genome Sequencing Center for Infectious Disease"/>
            <person name="Wu L."/>
            <person name="Ma J."/>
        </authorList>
    </citation>
    <scope>NUCLEOTIDE SEQUENCE [LARGE SCALE GENOMIC DNA]</scope>
    <source>
        <strain evidence="2 3">GX26</strain>
    </source>
</reference>
<evidence type="ECO:0000256" key="1">
    <source>
        <dbReference type="SAM" id="Phobius"/>
    </source>
</evidence>
<gene>
    <name evidence="2" type="ORF">ACFQGB_17930</name>
</gene>
<dbReference type="EMBL" id="JBHSXN010000004">
    <property type="protein sequence ID" value="MFC6954750.1"/>
    <property type="molecule type" value="Genomic_DNA"/>
</dbReference>
<keyword evidence="1" id="KW-0472">Membrane</keyword>
<keyword evidence="3" id="KW-1185">Reference proteome</keyword>
<dbReference type="Proteomes" id="UP001596395">
    <property type="component" value="Unassembled WGS sequence"/>
</dbReference>
<accession>A0ABD5VHA2</accession>
<keyword evidence="1" id="KW-0812">Transmembrane</keyword>
<name>A0ABD5VHA2_9EURY</name>
<protein>
    <submittedName>
        <fullName evidence="2">Uncharacterized protein</fullName>
    </submittedName>
</protein>
<dbReference type="AlphaFoldDB" id="A0ABD5VHA2"/>
<comment type="caution">
    <text evidence="2">The sequence shown here is derived from an EMBL/GenBank/DDBJ whole genome shotgun (WGS) entry which is preliminary data.</text>
</comment>
<evidence type="ECO:0000313" key="2">
    <source>
        <dbReference type="EMBL" id="MFC6954750.1"/>
    </source>
</evidence>
<proteinExistence type="predicted"/>
<keyword evidence="1" id="KW-1133">Transmembrane helix</keyword>
<sequence>MLSRSVSSRHEERGRPDTYVQHVGQRNVHLSPWAAEPPGDVSLPYANHAFGYVAFAVLLALIAVVFAGAAYSLALWYQRSTTLQ</sequence>
<feature type="transmembrane region" description="Helical" evidence="1">
    <location>
        <begin position="49"/>
        <end position="77"/>
    </location>
</feature>